<dbReference type="EMBL" id="LYOR01000010">
    <property type="protein sequence ID" value="OFV65549.1"/>
    <property type="molecule type" value="Genomic_DNA"/>
</dbReference>
<evidence type="ECO:0000313" key="7">
    <source>
        <dbReference type="EMBL" id="HEC56286.1"/>
    </source>
</evidence>
<dbReference type="AlphaFoldDB" id="A0A1F2P2S6"/>
<dbReference type="EMBL" id="DRIE01000003">
    <property type="protein sequence ID" value="HEC56286.1"/>
    <property type="molecule type" value="Genomic_DNA"/>
</dbReference>
<comment type="caution">
    <text evidence="8">The sequence shown here is derived from an EMBL/GenBank/DDBJ whole genome shotgun (WGS) entry which is preliminary data.</text>
</comment>
<accession>A0A1F2P2S6</accession>
<evidence type="ECO:0000256" key="6">
    <source>
        <dbReference type="RuleBase" id="RU004466"/>
    </source>
</evidence>
<dbReference type="CDD" id="cd00685">
    <property type="entry name" value="Trans_IPPS_HT"/>
    <property type="match status" value="1"/>
</dbReference>
<reference evidence="7" key="2">
    <citation type="journal article" date="2020" name="mSystems">
        <title>Genome- and Community-Level Interaction Insights into Carbon Utilization and Element Cycling Functions of Hydrothermarchaeota in Hydrothermal Sediment.</title>
        <authorList>
            <person name="Zhou Z."/>
            <person name="Liu Y."/>
            <person name="Xu W."/>
            <person name="Pan J."/>
            <person name="Luo Z.H."/>
            <person name="Li M."/>
        </authorList>
    </citation>
    <scope>NUCLEOTIDE SEQUENCE [LARGE SCALE GENOMIC DNA]</scope>
    <source>
        <strain evidence="7">HyVt-386</strain>
    </source>
</reference>
<keyword evidence="3 6" id="KW-0808">Transferase</keyword>
<dbReference type="EC" id="2.5.1.-" evidence="8"/>
<organism evidence="8 9">
    <name type="scientific">Candidatus Syntropharchaeum butanivorans</name>
    <dbReference type="NCBI Taxonomy" id="1839936"/>
    <lineage>
        <taxon>Archaea</taxon>
        <taxon>Methanobacteriati</taxon>
        <taxon>Methanobacteriota</taxon>
        <taxon>Stenosarchaea group</taxon>
        <taxon>Methanomicrobia</taxon>
        <taxon>Methanosarcinales</taxon>
        <taxon>ANME-2 cluster</taxon>
        <taxon>Candidatus Syntropharchaeum</taxon>
    </lineage>
</organism>
<dbReference type="GO" id="GO:0008299">
    <property type="term" value="P:isoprenoid biosynthetic process"/>
    <property type="evidence" value="ECO:0007669"/>
    <property type="project" value="InterPro"/>
</dbReference>
<dbReference type="Proteomes" id="UP000185779">
    <property type="component" value="Unassembled WGS sequence"/>
</dbReference>
<evidence type="ECO:0000256" key="3">
    <source>
        <dbReference type="ARBA" id="ARBA00022679"/>
    </source>
</evidence>
<reference evidence="8 9" key="1">
    <citation type="submission" date="2016-05" db="EMBL/GenBank/DDBJ databases">
        <title>Microbial consortia oxidize butane by reversing methanogenesis.</title>
        <authorList>
            <person name="Laso-Perez R."/>
            <person name="Richter M."/>
            <person name="Wegener G."/>
            <person name="Musat F."/>
        </authorList>
    </citation>
    <scope>NUCLEOTIDE SEQUENCE [LARGE SCALE GENOMIC DNA]</scope>
    <source>
        <strain evidence="8">BOX1</strain>
    </source>
</reference>
<proteinExistence type="inferred from homology"/>
<name>A0A1F2P2S6_9EURY</name>
<evidence type="ECO:0000313" key="9">
    <source>
        <dbReference type="Proteomes" id="UP000185779"/>
    </source>
</evidence>
<dbReference type="SUPFAM" id="SSF48576">
    <property type="entry name" value="Terpenoid synthases"/>
    <property type="match status" value="1"/>
</dbReference>
<dbReference type="GO" id="GO:0046872">
    <property type="term" value="F:metal ion binding"/>
    <property type="evidence" value="ECO:0007669"/>
    <property type="project" value="UniProtKB-KW"/>
</dbReference>
<comment type="similarity">
    <text evidence="2 6">Belongs to the FPP/GGPP synthase family.</text>
</comment>
<keyword evidence="5" id="KW-0460">Magnesium</keyword>
<dbReference type="GO" id="GO:0004659">
    <property type="term" value="F:prenyltransferase activity"/>
    <property type="evidence" value="ECO:0007669"/>
    <property type="project" value="InterPro"/>
</dbReference>
<dbReference type="InterPro" id="IPR000092">
    <property type="entry name" value="Polyprenyl_synt"/>
</dbReference>
<evidence type="ECO:0000256" key="2">
    <source>
        <dbReference type="ARBA" id="ARBA00006706"/>
    </source>
</evidence>
<dbReference type="PANTHER" id="PTHR12001">
    <property type="entry name" value="GERANYLGERANYL PYROPHOSPHATE SYNTHASE"/>
    <property type="match status" value="1"/>
</dbReference>
<protein>
    <submittedName>
        <fullName evidence="7 8">Polyprenyl synthetase</fullName>
        <ecNumber evidence="8">2.5.1.-</ecNumber>
    </submittedName>
</protein>
<dbReference type="InterPro" id="IPR008949">
    <property type="entry name" value="Isoprenoid_synthase_dom_sf"/>
</dbReference>
<comment type="cofactor">
    <cofactor evidence="1">
        <name>Mg(2+)</name>
        <dbReference type="ChEBI" id="CHEBI:18420"/>
    </cofactor>
</comment>
<dbReference type="Gene3D" id="1.10.600.10">
    <property type="entry name" value="Farnesyl Diphosphate Synthase"/>
    <property type="match status" value="1"/>
</dbReference>
<gene>
    <name evidence="7" type="ORF">ENI32_00115</name>
    <name evidence="8" type="ORF">SBU_001477</name>
</gene>
<dbReference type="Proteomes" id="UP000885936">
    <property type="component" value="Unassembled WGS sequence"/>
</dbReference>
<dbReference type="SFLD" id="SFLDS00005">
    <property type="entry name" value="Isoprenoid_Synthase_Type_I"/>
    <property type="match status" value="1"/>
</dbReference>
<evidence type="ECO:0000256" key="5">
    <source>
        <dbReference type="ARBA" id="ARBA00022842"/>
    </source>
</evidence>
<evidence type="ECO:0000313" key="8">
    <source>
        <dbReference type="EMBL" id="OFV65549.1"/>
    </source>
</evidence>
<keyword evidence="4" id="KW-0479">Metal-binding</keyword>
<sequence>MDPGEWEEKHLVEERLSRILEEIEDWPLNREVMRYIISSGGKRTRPIIVLLACRLVGGDIREALDAAIAVEFTHIASLIHDDILDEGRIRHGIPTIYEKYGLDQAILIGDFLISNSIYLGSKYDEKVIKDLAIAAMNMAEGEILDTRSRIDPDFSEEDYYEVIKKKTASLFSSATSIGARIGGAPEDVILLLKELGMKAGIAYQILDDLLEFMEIDVDKYSKDTSLTLPILLNRRMRKDEVRVECLNIIKSLVDDCMEILSRFPPSEARERLGQVISYMTLGQIRDEACV</sequence>
<dbReference type="STRING" id="1839936.SBU_001477"/>
<evidence type="ECO:0000256" key="4">
    <source>
        <dbReference type="ARBA" id="ARBA00022723"/>
    </source>
</evidence>
<dbReference type="SFLD" id="SFLDG01017">
    <property type="entry name" value="Polyprenyl_Transferase_Like"/>
    <property type="match status" value="1"/>
</dbReference>
<evidence type="ECO:0000256" key="1">
    <source>
        <dbReference type="ARBA" id="ARBA00001946"/>
    </source>
</evidence>
<keyword evidence="9" id="KW-1185">Reference proteome</keyword>
<dbReference type="PANTHER" id="PTHR12001:SF85">
    <property type="entry name" value="SHORT CHAIN ISOPRENYL DIPHOSPHATE SYNTHASE"/>
    <property type="match status" value="1"/>
</dbReference>
<dbReference type="Pfam" id="PF00348">
    <property type="entry name" value="polyprenyl_synt"/>
    <property type="match status" value="1"/>
</dbReference>